<feature type="domain" description="Methyltransferase type 11" evidence="1">
    <location>
        <begin position="52"/>
        <end position="143"/>
    </location>
</feature>
<name>A0A6J7QCM8_9ZZZZ</name>
<accession>A0A6J7QCM8</accession>
<dbReference type="Pfam" id="PF08241">
    <property type="entry name" value="Methyltransf_11"/>
    <property type="match status" value="1"/>
</dbReference>
<dbReference type="InterPro" id="IPR029063">
    <property type="entry name" value="SAM-dependent_MTases_sf"/>
</dbReference>
<dbReference type="InterPro" id="IPR013216">
    <property type="entry name" value="Methyltransf_11"/>
</dbReference>
<gene>
    <name evidence="2" type="ORF">UFOPK3992_01434</name>
</gene>
<dbReference type="EMBL" id="CAFBOZ010000222">
    <property type="protein sequence ID" value="CAB5015500.1"/>
    <property type="molecule type" value="Genomic_DNA"/>
</dbReference>
<reference evidence="2" key="1">
    <citation type="submission" date="2020-05" db="EMBL/GenBank/DDBJ databases">
        <authorList>
            <person name="Chiriac C."/>
            <person name="Salcher M."/>
            <person name="Ghai R."/>
            <person name="Kavagutti S V."/>
        </authorList>
    </citation>
    <scope>NUCLEOTIDE SEQUENCE</scope>
</reference>
<sequence length="257" mass="27541">MNADRPPALDLTGERTVPGVDRENYWFRRHEAAYLWVSREFRPSAGEAPYELEAGSGEGYGADLLRRAFGGPVVALDYDDAACTHARRAYPGVSIVRCNLAALPVRPDVAALAVSMQVIEHLWNVAGFLDGVRSALRPGGVAVVSTPNRLSFSPGLERGERPTNPYHVEEFDRAQVVELLVAAGFADVSVVGLSAGERLAADERSSGSIVGAQVAAIVNDAWTDQLDARVRLVTAHDFVVGPAHDDCLDLIGVGVRV</sequence>
<evidence type="ECO:0000259" key="1">
    <source>
        <dbReference type="Pfam" id="PF08241"/>
    </source>
</evidence>
<evidence type="ECO:0000313" key="2">
    <source>
        <dbReference type="EMBL" id="CAB5015500.1"/>
    </source>
</evidence>
<dbReference type="AlphaFoldDB" id="A0A6J7QCM8"/>
<dbReference type="Gene3D" id="3.40.50.150">
    <property type="entry name" value="Vaccinia Virus protein VP39"/>
    <property type="match status" value="1"/>
</dbReference>
<dbReference type="CDD" id="cd02440">
    <property type="entry name" value="AdoMet_MTases"/>
    <property type="match status" value="1"/>
</dbReference>
<protein>
    <submittedName>
        <fullName evidence="2">Unannotated protein</fullName>
    </submittedName>
</protein>
<dbReference type="SUPFAM" id="SSF53335">
    <property type="entry name" value="S-adenosyl-L-methionine-dependent methyltransferases"/>
    <property type="match status" value="1"/>
</dbReference>
<dbReference type="GO" id="GO:0008757">
    <property type="term" value="F:S-adenosylmethionine-dependent methyltransferase activity"/>
    <property type="evidence" value="ECO:0007669"/>
    <property type="project" value="InterPro"/>
</dbReference>
<proteinExistence type="predicted"/>
<organism evidence="2">
    <name type="scientific">freshwater metagenome</name>
    <dbReference type="NCBI Taxonomy" id="449393"/>
    <lineage>
        <taxon>unclassified sequences</taxon>
        <taxon>metagenomes</taxon>
        <taxon>ecological metagenomes</taxon>
    </lineage>
</organism>